<dbReference type="InterPro" id="IPR035906">
    <property type="entry name" value="MetI-like_sf"/>
</dbReference>
<evidence type="ECO:0000256" key="6">
    <source>
        <dbReference type="ARBA" id="ARBA00022970"/>
    </source>
</evidence>
<dbReference type="PROSITE" id="PS50928">
    <property type="entry name" value="ABC_TM1"/>
    <property type="match status" value="1"/>
</dbReference>
<organism evidence="11 12">
    <name type="scientific">Tessaracoccus defluvii</name>
    <dbReference type="NCBI Taxonomy" id="1285901"/>
    <lineage>
        <taxon>Bacteria</taxon>
        <taxon>Bacillati</taxon>
        <taxon>Actinomycetota</taxon>
        <taxon>Actinomycetes</taxon>
        <taxon>Propionibacteriales</taxon>
        <taxon>Propionibacteriaceae</taxon>
        <taxon>Tessaracoccus</taxon>
    </lineage>
</organism>
<keyword evidence="3 9" id="KW-0813">Transport</keyword>
<evidence type="ECO:0000259" key="10">
    <source>
        <dbReference type="PROSITE" id="PS50928"/>
    </source>
</evidence>
<evidence type="ECO:0000256" key="4">
    <source>
        <dbReference type="ARBA" id="ARBA00022475"/>
    </source>
</evidence>
<dbReference type="PANTHER" id="PTHR30614">
    <property type="entry name" value="MEMBRANE COMPONENT OF AMINO ACID ABC TRANSPORTER"/>
    <property type="match status" value="1"/>
</dbReference>
<evidence type="ECO:0000256" key="1">
    <source>
        <dbReference type="ARBA" id="ARBA00004651"/>
    </source>
</evidence>
<dbReference type="NCBIfam" id="TIGR01726">
    <property type="entry name" value="HEQRo_perm_3TM"/>
    <property type="match status" value="1"/>
</dbReference>
<dbReference type="Gene3D" id="1.10.3720.10">
    <property type="entry name" value="MetI-like"/>
    <property type="match status" value="1"/>
</dbReference>
<dbReference type="Pfam" id="PF00528">
    <property type="entry name" value="BPD_transp_1"/>
    <property type="match status" value="1"/>
</dbReference>
<feature type="transmembrane region" description="Helical" evidence="9">
    <location>
        <begin position="15"/>
        <end position="39"/>
    </location>
</feature>
<evidence type="ECO:0000256" key="2">
    <source>
        <dbReference type="ARBA" id="ARBA00010072"/>
    </source>
</evidence>
<dbReference type="CDD" id="cd06261">
    <property type="entry name" value="TM_PBP2"/>
    <property type="match status" value="1"/>
</dbReference>
<evidence type="ECO:0000256" key="9">
    <source>
        <dbReference type="RuleBase" id="RU363032"/>
    </source>
</evidence>
<evidence type="ECO:0000256" key="8">
    <source>
        <dbReference type="ARBA" id="ARBA00023136"/>
    </source>
</evidence>
<feature type="transmembrane region" description="Helical" evidence="9">
    <location>
        <begin position="181"/>
        <end position="200"/>
    </location>
</feature>
<sequence>MEAVLSSLDSYWEGFSVTLELLAIGGLGALLLGVVVAFLRISPIASLRWLATGYTELMRNTPLTLVFFFLAIVLPALQLGIDFKVAAYLALALYTSAFVAEAVRSGINGVPVGQAEAARSVGLTFGQTVSSVIMPQAVRMVIPPLINVFIALTKNTSVAGGFYVVELFAVSKTLTNQHGNAVIPILIGVALCYLVITIPLGRMADWIERKVAVQR</sequence>
<dbReference type="InterPro" id="IPR010065">
    <property type="entry name" value="AA_ABC_transptr_permease_3TM"/>
</dbReference>
<dbReference type="GO" id="GO:0043190">
    <property type="term" value="C:ATP-binding cassette (ABC) transporter complex"/>
    <property type="evidence" value="ECO:0007669"/>
    <property type="project" value="InterPro"/>
</dbReference>
<dbReference type="SUPFAM" id="SSF161098">
    <property type="entry name" value="MetI-like"/>
    <property type="match status" value="1"/>
</dbReference>
<dbReference type="AlphaFoldDB" id="A0A7H0H679"/>
<evidence type="ECO:0000256" key="3">
    <source>
        <dbReference type="ARBA" id="ARBA00022448"/>
    </source>
</evidence>
<dbReference type="GO" id="GO:0022857">
    <property type="term" value="F:transmembrane transporter activity"/>
    <property type="evidence" value="ECO:0007669"/>
    <property type="project" value="InterPro"/>
</dbReference>
<dbReference type="InterPro" id="IPR000515">
    <property type="entry name" value="MetI-like"/>
</dbReference>
<proteinExistence type="inferred from homology"/>
<evidence type="ECO:0000256" key="7">
    <source>
        <dbReference type="ARBA" id="ARBA00022989"/>
    </source>
</evidence>
<keyword evidence="7 9" id="KW-1133">Transmembrane helix</keyword>
<protein>
    <submittedName>
        <fullName evidence="11">Amino acid ABC transporter permease</fullName>
    </submittedName>
</protein>
<feature type="transmembrane region" description="Helical" evidence="9">
    <location>
        <begin position="85"/>
        <end position="103"/>
    </location>
</feature>
<keyword evidence="5 9" id="KW-0812">Transmembrane</keyword>
<feature type="domain" description="ABC transmembrane type-1" evidence="10">
    <location>
        <begin position="15"/>
        <end position="204"/>
    </location>
</feature>
<gene>
    <name evidence="11" type="ORF">H9L22_00460</name>
</gene>
<keyword evidence="4" id="KW-1003">Cell membrane</keyword>
<evidence type="ECO:0000313" key="11">
    <source>
        <dbReference type="EMBL" id="QNP56045.1"/>
    </source>
</evidence>
<dbReference type="PANTHER" id="PTHR30614:SF37">
    <property type="entry name" value="AMINO-ACID ABC TRANSPORTER PERMEASE PROTEIN YHDX-RELATED"/>
    <property type="match status" value="1"/>
</dbReference>
<comment type="subcellular location">
    <subcellularLocation>
        <location evidence="1 9">Cell membrane</location>
        <topology evidence="1 9">Multi-pass membrane protein</topology>
    </subcellularLocation>
</comment>
<reference evidence="11 12" key="1">
    <citation type="submission" date="2020-08" db="EMBL/GenBank/DDBJ databases">
        <title>Genome sequence of Tessaracoccus defluvii JCM 17540T.</title>
        <authorList>
            <person name="Hyun D.-W."/>
            <person name="Bae J.-W."/>
        </authorList>
    </citation>
    <scope>NUCLEOTIDE SEQUENCE [LARGE SCALE GENOMIC DNA]</scope>
    <source>
        <strain evidence="11 12">JCM 17540</strain>
    </source>
</reference>
<dbReference type="Proteomes" id="UP000516117">
    <property type="component" value="Chromosome"/>
</dbReference>
<evidence type="ECO:0000256" key="5">
    <source>
        <dbReference type="ARBA" id="ARBA00022692"/>
    </source>
</evidence>
<dbReference type="RefSeq" id="WP_187721165.1">
    <property type="nucleotide sequence ID" value="NZ_BAABBL010000023.1"/>
</dbReference>
<dbReference type="InterPro" id="IPR043429">
    <property type="entry name" value="ArtM/GltK/GlnP/TcyL/YhdX-like"/>
</dbReference>
<keyword evidence="12" id="KW-1185">Reference proteome</keyword>
<dbReference type="EMBL" id="CP060789">
    <property type="protein sequence ID" value="QNP56045.1"/>
    <property type="molecule type" value="Genomic_DNA"/>
</dbReference>
<evidence type="ECO:0000313" key="12">
    <source>
        <dbReference type="Proteomes" id="UP000516117"/>
    </source>
</evidence>
<feature type="transmembrane region" description="Helical" evidence="9">
    <location>
        <begin position="145"/>
        <end position="169"/>
    </location>
</feature>
<accession>A0A7H0H679</accession>
<keyword evidence="8 9" id="KW-0472">Membrane</keyword>
<feature type="transmembrane region" description="Helical" evidence="9">
    <location>
        <begin position="60"/>
        <end position="79"/>
    </location>
</feature>
<keyword evidence="6" id="KW-0029">Amino-acid transport</keyword>
<dbReference type="KEGG" id="tdf:H9L22_00460"/>
<name>A0A7H0H679_9ACTN</name>
<dbReference type="GO" id="GO:0006865">
    <property type="term" value="P:amino acid transport"/>
    <property type="evidence" value="ECO:0007669"/>
    <property type="project" value="UniProtKB-KW"/>
</dbReference>
<comment type="similarity">
    <text evidence="2">Belongs to the binding-protein-dependent transport system permease family. HisMQ subfamily.</text>
</comment>